<dbReference type="AlphaFoldDB" id="A0A538SVJ8"/>
<evidence type="ECO:0000313" key="3">
    <source>
        <dbReference type="Proteomes" id="UP000317716"/>
    </source>
</evidence>
<reference evidence="2 3" key="1">
    <citation type="journal article" date="2019" name="Nat. Microbiol.">
        <title>Mediterranean grassland soil C-N compound turnover is dependent on rainfall and depth, and is mediated by genomically divergent microorganisms.</title>
        <authorList>
            <person name="Diamond S."/>
            <person name="Andeer P.F."/>
            <person name="Li Z."/>
            <person name="Crits-Christoph A."/>
            <person name="Burstein D."/>
            <person name="Anantharaman K."/>
            <person name="Lane K.R."/>
            <person name="Thomas B.C."/>
            <person name="Pan C."/>
            <person name="Northen T.R."/>
            <person name="Banfield J.F."/>
        </authorList>
    </citation>
    <scope>NUCLEOTIDE SEQUENCE [LARGE SCALE GENOMIC DNA]</scope>
    <source>
        <strain evidence="2">WS_2</strain>
    </source>
</reference>
<keyword evidence="2" id="KW-0548">Nucleotidyltransferase</keyword>
<comment type="caution">
    <text evidence="2">The sequence shown here is derived from an EMBL/GenBank/DDBJ whole genome shotgun (WGS) entry which is preliminary data.</text>
</comment>
<gene>
    <name evidence="2" type="ORF">E6K72_06595</name>
</gene>
<protein>
    <submittedName>
        <fullName evidence="2">Glucose-1-phosphate cytidylyltransferase</fullName>
    </submittedName>
</protein>
<evidence type="ECO:0000259" key="1">
    <source>
        <dbReference type="Pfam" id="PF00483"/>
    </source>
</evidence>
<dbReference type="InterPro" id="IPR013446">
    <property type="entry name" value="G1P_cyt_trans-like"/>
</dbReference>
<proteinExistence type="predicted"/>
<feature type="domain" description="Nucleotidyl transferase" evidence="1">
    <location>
        <begin position="3"/>
        <end position="201"/>
    </location>
</feature>
<dbReference type="Pfam" id="PF00483">
    <property type="entry name" value="NTP_transferase"/>
    <property type="match status" value="1"/>
</dbReference>
<evidence type="ECO:0000313" key="2">
    <source>
        <dbReference type="EMBL" id="TMQ55304.1"/>
    </source>
</evidence>
<dbReference type="InterPro" id="IPR005835">
    <property type="entry name" value="NTP_transferase_dom"/>
</dbReference>
<dbReference type="PANTHER" id="PTHR47183">
    <property type="entry name" value="GLUCOSE-1-PHOSPHATE CYTIDYLYLTRANSFERASE-RELATED"/>
    <property type="match status" value="1"/>
</dbReference>
<accession>A0A538SVJ8</accession>
<dbReference type="GO" id="GO:0047343">
    <property type="term" value="F:glucose-1-phosphate cytidylyltransferase activity"/>
    <property type="evidence" value="ECO:0007669"/>
    <property type="project" value="InterPro"/>
</dbReference>
<dbReference type="Gene3D" id="3.90.550.10">
    <property type="entry name" value="Spore Coat Polysaccharide Biosynthesis Protein SpsA, Chain A"/>
    <property type="match status" value="1"/>
</dbReference>
<dbReference type="InterPro" id="IPR029044">
    <property type="entry name" value="Nucleotide-diphossugar_trans"/>
</dbReference>
<sequence length="285" mass="32633">MKVVLFCGGLGMRLRDSQENLPKPMMPIGYRPILWHVMKYYAHLGHRDFILCLGYRGDVVKHYFRTYDECVSNDFVLSEGGKKLELLESDISDWRITFVDTGINSSIGERLKAVERHVAGEEEFLANYSDGLTDLPLAAQLEHFRRHGAIAGFVSVKPDISYHFVTARNGGTVTNLADIGQTGLRINGGYFVFRREIFSYLRQGDDLVTGAFQRLLPLNRLLAYRYDGFWQSMDTFKDKQRLDEMYARGDAPWEVWKRTAPAETAVAGRLPLRLPRAGRRQLHSH</sequence>
<organism evidence="2 3">
    <name type="scientific">Eiseniibacteriota bacterium</name>
    <dbReference type="NCBI Taxonomy" id="2212470"/>
    <lineage>
        <taxon>Bacteria</taxon>
        <taxon>Candidatus Eiseniibacteriota</taxon>
    </lineage>
</organism>
<name>A0A538SVJ8_UNCEI</name>
<dbReference type="PANTHER" id="PTHR47183:SF3">
    <property type="entry name" value="TRANSFERASE"/>
    <property type="match status" value="1"/>
</dbReference>
<keyword evidence="2" id="KW-0808">Transferase</keyword>
<dbReference type="SUPFAM" id="SSF53448">
    <property type="entry name" value="Nucleotide-diphospho-sugar transferases"/>
    <property type="match status" value="1"/>
</dbReference>
<dbReference type="Proteomes" id="UP000317716">
    <property type="component" value="Unassembled WGS sequence"/>
</dbReference>
<dbReference type="EMBL" id="VBOS01000223">
    <property type="protein sequence ID" value="TMQ55304.1"/>
    <property type="molecule type" value="Genomic_DNA"/>
</dbReference>